<keyword evidence="4 9" id="KW-0560">Oxidoreductase</keyword>
<evidence type="ECO:0000256" key="2">
    <source>
        <dbReference type="ARBA" id="ARBA00022714"/>
    </source>
</evidence>
<gene>
    <name evidence="9" type="primary">cntA_1</name>
    <name evidence="9" type="ORF">SIN8267_01052</name>
</gene>
<dbReference type="InterPro" id="IPR015881">
    <property type="entry name" value="ARHD_Rieske_2Fe_2S"/>
</dbReference>
<evidence type="ECO:0000256" key="1">
    <source>
        <dbReference type="ARBA" id="ARBA00001962"/>
    </source>
</evidence>
<feature type="domain" description="Rieske" evidence="8">
    <location>
        <begin position="56"/>
        <end position="160"/>
    </location>
</feature>
<dbReference type="SUPFAM" id="SSF50022">
    <property type="entry name" value="ISP domain"/>
    <property type="match status" value="1"/>
</dbReference>
<organism evidence="9 10">
    <name type="scientific">Sinobacterium norvegicum</name>
    <dbReference type="NCBI Taxonomy" id="1641715"/>
    <lineage>
        <taxon>Bacteria</taxon>
        <taxon>Pseudomonadati</taxon>
        <taxon>Pseudomonadota</taxon>
        <taxon>Gammaproteobacteria</taxon>
        <taxon>Cellvibrionales</taxon>
        <taxon>Spongiibacteraceae</taxon>
        <taxon>Sinobacterium</taxon>
    </lineage>
</organism>
<dbReference type="RefSeq" id="WP_237443616.1">
    <property type="nucleotide sequence ID" value="NZ_CAKLPX010000001.1"/>
</dbReference>
<dbReference type="Gene3D" id="3.90.380.10">
    <property type="entry name" value="Naphthalene 1,2-dioxygenase Alpha Subunit, Chain A, domain 1"/>
    <property type="match status" value="1"/>
</dbReference>
<evidence type="ECO:0000256" key="7">
    <source>
        <dbReference type="ARBA" id="ARBA00023027"/>
    </source>
</evidence>
<sequence>MDQSTTNNLINRLIDAIEIGDSEQGDSSPLIDSSIFVDNAVFNAEKQHFFHNTPQVVGFASEVSKPGSYFTTDVLGIPIVITRDEDHQLHAFINACAHRGAKVANGSGERKRLTCSFHGWTYDLNGQLYGRPKKQCFDQAGPECNLSKLPVSDKYGVLVVGPHRGISQPQVDQALDDIGDQLVGFELQHSQPLDCRRIDVKANWKLIAGLSHESYHFNILHRNSVGQLLDPNSVFDTFKRHSRWAYAVKGIENLKKQPEQQWPRFLLGGCNHTLFPGTLLITNQSDAQMIRLEPGNKPNESIIYFSGIFRDTNKREDSQSAFDFGFDVFTTEDLPAAEECQRGFEAGMPTMIIGKNEPVMAFWHQLWQQELAKVAT</sequence>
<evidence type="ECO:0000313" key="9">
    <source>
        <dbReference type="EMBL" id="CAH0990951.1"/>
    </source>
</evidence>
<dbReference type="PROSITE" id="PS51296">
    <property type="entry name" value="RIESKE"/>
    <property type="match status" value="1"/>
</dbReference>
<dbReference type="PROSITE" id="PS00570">
    <property type="entry name" value="RING_HYDROXYL_ALPHA"/>
    <property type="match status" value="1"/>
</dbReference>
<dbReference type="InterPro" id="IPR001663">
    <property type="entry name" value="Rng_hydr_dOase-A"/>
</dbReference>
<keyword evidence="3" id="KW-0479">Metal-binding</keyword>
<evidence type="ECO:0000256" key="6">
    <source>
        <dbReference type="ARBA" id="ARBA00023014"/>
    </source>
</evidence>
<keyword evidence="10" id="KW-1185">Reference proteome</keyword>
<reference evidence="9" key="1">
    <citation type="submission" date="2021-12" db="EMBL/GenBank/DDBJ databases">
        <authorList>
            <person name="Rodrigo-Torres L."/>
            <person name="Arahal R. D."/>
            <person name="Lucena T."/>
        </authorList>
    </citation>
    <scope>NUCLEOTIDE SEQUENCE</scope>
    <source>
        <strain evidence="9">CECT 8267</strain>
    </source>
</reference>
<evidence type="ECO:0000256" key="5">
    <source>
        <dbReference type="ARBA" id="ARBA00023004"/>
    </source>
</evidence>
<accession>A0ABM9ACM6</accession>
<proteinExistence type="predicted"/>
<dbReference type="CDD" id="cd03469">
    <property type="entry name" value="Rieske_RO_Alpha_N"/>
    <property type="match status" value="1"/>
</dbReference>
<dbReference type="EC" id="1.14.13.239" evidence="9"/>
<evidence type="ECO:0000259" key="8">
    <source>
        <dbReference type="PROSITE" id="PS51296"/>
    </source>
</evidence>
<dbReference type="PANTHER" id="PTHR43756">
    <property type="entry name" value="CHOLINE MONOOXYGENASE, CHLOROPLASTIC"/>
    <property type="match status" value="1"/>
</dbReference>
<dbReference type="PANTHER" id="PTHR43756:SF5">
    <property type="entry name" value="CHOLINE MONOOXYGENASE, CHLOROPLASTIC"/>
    <property type="match status" value="1"/>
</dbReference>
<protein>
    <submittedName>
        <fullName evidence="9">Carnitine monooxygenase oxygenase subunit</fullName>
        <ecNumber evidence="9">1.14.13.239</ecNumber>
    </submittedName>
</protein>
<keyword evidence="2" id="KW-0001">2Fe-2S</keyword>
<comment type="caution">
    <text evidence="9">The sequence shown here is derived from an EMBL/GenBank/DDBJ whole genome shotgun (WGS) entry which is preliminary data.</text>
</comment>
<evidence type="ECO:0000313" key="10">
    <source>
        <dbReference type="Proteomes" id="UP000838100"/>
    </source>
</evidence>
<dbReference type="PRINTS" id="PR00090">
    <property type="entry name" value="RNGDIOXGNASE"/>
</dbReference>
<keyword evidence="7" id="KW-0520">NAD</keyword>
<comment type="cofactor">
    <cofactor evidence="1">
        <name>Fe cation</name>
        <dbReference type="ChEBI" id="CHEBI:24875"/>
    </cofactor>
</comment>
<keyword evidence="6" id="KW-0411">Iron-sulfur</keyword>
<dbReference type="Gene3D" id="2.102.10.10">
    <property type="entry name" value="Rieske [2Fe-2S] iron-sulphur domain"/>
    <property type="match status" value="1"/>
</dbReference>
<name>A0ABM9ACM6_9GAMM</name>
<keyword evidence="9" id="KW-0503">Monooxygenase</keyword>
<keyword evidence="5" id="KW-0408">Iron</keyword>
<dbReference type="EMBL" id="CAKLPX010000001">
    <property type="protein sequence ID" value="CAH0990951.1"/>
    <property type="molecule type" value="Genomic_DNA"/>
</dbReference>
<dbReference type="InterPro" id="IPR017941">
    <property type="entry name" value="Rieske_2Fe-2S"/>
</dbReference>
<dbReference type="GO" id="GO:0004497">
    <property type="term" value="F:monooxygenase activity"/>
    <property type="evidence" value="ECO:0007669"/>
    <property type="project" value="UniProtKB-KW"/>
</dbReference>
<evidence type="ECO:0000256" key="4">
    <source>
        <dbReference type="ARBA" id="ARBA00023002"/>
    </source>
</evidence>
<dbReference type="InterPro" id="IPR015879">
    <property type="entry name" value="Ring_hydroxy_dOase_asu_C_dom"/>
</dbReference>
<dbReference type="SUPFAM" id="SSF55961">
    <property type="entry name" value="Bet v1-like"/>
    <property type="match status" value="1"/>
</dbReference>
<dbReference type="Pfam" id="PF00848">
    <property type="entry name" value="Ring_hydroxyl_A"/>
    <property type="match status" value="1"/>
</dbReference>
<dbReference type="Pfam" id="PF00355">
    <property type="entry name" value="Rieske"/>
    <property type="match status" value="1"/>
</dbReference>
<dbReference type="Proteomes" id="UP000838100">
    <property type="component" value="Unassembled WGS sequence"/>
</dbReference>
<evidence type="ECO:0000256" key="3">
    <source>
        <dbReference type="ARBA" id="ARBA00022723"/>
    </source>
</evidence>
<dbReference type="InterPro" id="IPR036922">
    <property type="entry name" value="Rieske_2Fe-2S_sf"/>
</dbReference>